<evidence type="ECO:0000256" key="1">
    <source>
        <dbReference type="ARBA" id="ARBA00004141"/>
    </source>
</evidence>
<evidence type="ECO:0000256" key="2">
    <source>
        <dbReference type="ARBA" id="ARBA00022692"/>
    </source>
</evidence>
<evidence type="ECO:0000313" key="7">
    <source>
        <dbReference type="EMBL" id="AZS29356.1"/>
    </source>
</evidence>
<dbReference type="GO" id="GO:0016020">
    <property type="term" value="C:membrane"/>
    <property type="evidence" value="ECO:0007669"/>
    <property type="project" value="UniProtKB-SubCell"/>
</dbReference>
<dbReference type="KEGG" id="buy:D8S85_07125"/>
<feature type="transmembrane region" description="Helical" evidence="5">
    <location>
        <begin position="131"/>
        <end position="151"/>
    </location>
</feature>
<gene>
    <name evidence="7" type="ORF">D8S85_07125</name>
</gene>
<dbReference type="InterPro" id="IPR006977">
    <property type="entry name" value="Yip1_dom"/>
</dbReference>
<dbReference type="RefSeq" id="WP_106480101.1">
    <property type="nucleotide sequence ID" value="NZ_CP032819.1"/>
</dbReference>
<feature type="transmembrane region" description="Helical" evidence="5">
    <location>
        <begin position="41"/>
        <end position="59"/>
    </location>
</feature>
<proteinExistence type="predicted"/>
<dbReference type="Pfam" id="PF04893">
    <property type="entry name" value="Yip1"/>
    <property type="match status" value="1"/>
</dbReference>
<feature type="transmembrane region" description="Helical" evidence="5">
    <location>
        <begin position="106"/>
        <end position="125"/>
    </location>
</feature>
<dbReference type="AlphaFoldDB" id="A0A3S9VS18"/>
<feature type="domain" description="Yip1" evidence="6">
    <location>
        <begin position="15"/>
        <end position="172"/>
    </location>
</feature>
<evidence type="ECO:0000256" key="3">
    <source>
        <dbReference type="ARBA" id="ARBA00022989"/>
    </source>
</evidence>
<reference evidence="7 8" key="1">
    <citation type="submission" date="2018-10" db="EMBL/GenBank/DDBJ databases">
        <title>Butyricimonas faecalis sp. nov., isolated from human faeces and emended description of the genus Butyricimonas.</title>
        <authorList>
            <person name="Le Roy T."/>
            <person name="Van der Smissen P."/>
            <person name="Paquot A."/>
            <person name="Delzenne N."/>
            <person name="Muccioli G."/>
            <person name="Collet J.-F."/>
            <person name="Cani P.D."/>
        </authorList>
    </citation>
    <scope>NUCLEOTIDE SEQUENCE [LARGE SCALE GENOMIC DNA]</scope>
    <source>
        <strain evidence="7 8">H184</strain>
    </source>
</reference>
<feature type="transmembrane region" description="Helical" evidence="5">
    <location>
        <begin position="65"/>
        <end position="85"/>
    </location>
</feature>
<keyword evidence="4 5" id="KW-0472">Membrane</keyword>
<protein>
    <recommendedName>
        <fullName evidence="6">Yip1 domain-containing protein</fullName>
    </recommendedName>
</protein>
<keyword evidence="3 5" id="KW-1133">Transmembrane helix</keyword>
<evidence type="ECO:0000256" key="5">
    <source>
        <dbReference type="SAM" id="Phobius"/>
    </source>
</evidence>
<evidence type="ECO:0000256" key="4">
    <source>
        <dbReference type="ARBA" id="ARBA00023136"/>
    </source>
</evidence>
<evidence type="ECO:0000313" key="8">
    <source>
        <dbReference type="Proteomes" id="UP000270673"/>
    </source>
</evidence>
<evidence type="ECO:0000259" key="6">
    <source>
        <dbReference type="Pfam" id="PF04893"/>
    </source>
</evidence>
<organism evidence="7 8">
    <name type="scientific">Butyricimonas faecalis</name>
    <dbReference type="NCBI Taxonomy" id="2093856"/>
    <lineage>
        <taxon>Bacteria</taxon>
        <taxon>Pseudomonadati</taxon>
        <taxon>Bacteroidota</taxon>
        <taxon>Bacteroidia</taxon>
        <taxon>Bacteroidales</taxon>
        <taxon>Odoribacteraceae</taxon>
        <taxon>Butyricimonas</taxon>
    </lineage>
</organism>
<name>A0A3S9VS18_9BACT</name>
<keyword evidence="2 5" id="KW-0812">Transmembrane</keyword>
<comment type="subcellular location">
    <subcellularLocation>
        <location evidence="1">Membrane</location>
        <topology evidence="1">Multi-pass membrane protein</topology>
    </subcellularLocation>
</comment>
<keyword evidence="8" id="KW-1185">Reference proteome</keyword>
<feature type="transmembrane region" description="Helical" evidence="5">
    <location>
        <begin position="163"/>
        <end position="187"/>
    </location>
</feature>
<dbReference type="Proteomes" id="UP000270673">
    <property type="component" value="Chromosome"/>
</dbReference>
<sequence length="192" mass="21580">MKKSDINSIFARPRKLLLHPETEWQAINRENWEGIELFKNFLVPLSAISSVCAILLRFLSTSPLYAIGIGIILFVASVVGCYITYRIAREYLINKVPQANRTVLHLAVYSSAVFIPFHCLSSGFSEGFLSQLMAICSLLCLRTLYVGLNRLTSLDAQYRKSALVIIGLLVIVSPIIIQQLLMIIFRIPTIYA</sequence>
<accession>A0A3S9VS18</accession>
<dbReference type="EMBL" id="CP032819">
    <property type="protein sequence ID" value="AZS29356.1"/>
    <property type="molecule type" value="Genomic_DNA"/>
</dbReference>